<evidence type="ECO:0000313" key="3">
    <source>
        <dbReference type="Proteomes" id="UP000190868"/>
    </source>
</evidence>
<sequence>MNDELLTAKEVMQLLKISATTLWKYVKAGKINKHSLTKRTIRYSKNEILQLVKSQTVA</sequence>
<dbReference type="SUPFAM" id="SSF46955">
    <property type="entry name" value="Putative DNA-binding domain"/>
    <property type="match status" value="1"/>
</dbReference>
<name>A0A1S6U6P8_9BACT</name>
<keyword evidence="3" id="KW-1185">Reference proteome</keyword>
<dbReference type="AlphaFoldDB" id="A0A1S6U6P8"/>
<dbReference type="RefSeq" id="WP_078424247.1">
    <property type="nucleotide sequence ID" value="NZ_CP017258.1"/>
</dbReference>
<dbReference type="EMBL" id="CP017258">
    <property type="protein sequence ID" value="AQW87127.1"/>
    <property type="molecule type" value="Genomic_DNA"/>
</dbReference>
<dbReference type="Pfam" id="PF12728">
    <property type="entry name" value="HTH_17"/>
    <property type="match status" value="1"/>
</dbReference>
<dbReference type="InterPro" id="IPR009061">
    <property type="entry name" value="DNA-bd_dom_put_sf"/>
</dbReference>
<evidence type="ECO:0000313" key="2">
    <source>
        <dbReference type="EMBL" id="AQW87127.1"/>
    </source>
</evidence>
<protein>
    <submittedName>
        <fullName evidence="2">Helix-turn-helix domain protein, putative transcriptional regulator</fullName>
    </submittedName>
</protein>
<reference evidence="3" key="1">
    <citation type="submission" date="2016-09" db="EMBL/GenBank/DDBJ databases">
        <title>Comparative genomics of the Campylobacter concisus group.</title>
        <authorList>
            <person name="Miller W.G."/>
            <person name="Yee E."/>
            <person name="Chapman M.H."/>
            <person name="Huynh S."/>
            <person name="Bono J.L."/>
            <person name="On S.L.W."/>
            <person name="StLeger J."/>
            <person name="Foster G."/>
            <person name="Parker C.T."/>
        </authorList>
    </citation>
    <scope>NUCLEOTIDE SEQUENCE [LARGE SCALE GENOMIC DNA]</scope>
    <source>
        <strain evidence="3">RM18021</strain>
    </source>
</reference>
<dbReference type="InterPro" id="IPR041657">
    <property type="entry name" value="HTH_17"/>
</dbReference>
<accession>A0A1S6U6P8</accession>
<feature type="domain" description="Helix-turn-helix" evidence="1">
    <location>
        <begin position="5"/>
        <end position="55"/>
    </location>
</feature>
<evidence type="ECO:0000259" key="1">
    <source>
        <dbReference type="Pfam" id="PF12728"/>
    </source>
</evidence>
<proteinExistence type="predicted"/>
<organism evidence="2 3">
    <name type="scientific">Campylobacter pinnipediorum subsp. caledonicus</name>
    <dbReference type="NCBI Taxonomy" id="1874362"/>
    <lineage>
        <taxon>Bacteria</taxon>
        <taxon>Pseudomonadati</taxon>
        <taxon>Campylobacterota</taxon>
        <taxon>Epsilonproteobacteria</taxon>
        <taxon>Campylobacterales</taxon>
        <taxon>Campylobacteraceae</taxon>
        <taxon>Campylobacter</taxon>
    </lineage>
</organism>
<gene>
    <name evidence="2" type="ORF">CPIN18021_0280</name>
</gene>
<dbReference type="Proteomes" id="UP000190868">
    <property type="component" value="Chromosome"/>
</dbReference>